<dbReference type="PRINTS" id="PR01023">
    <property type="entry name" value="NAFLGMOTY"/>
</dbReference>
<dbReference type="PANTHER" id="PTHR30329:SF21">
    <property type="entry name" value="LIPOPROTEIN YIAD-RELATED"/>
    <property type="match status" value="1"/>
</dbReference>
<gene>
    <name evidence="7" type="ORF">EZE20_08095</name>
</gene>
<comment type="caution">
    <text evidence="7">The sequence shown here is derived from an EMBL/GenBank/DDBJ whole genome shotgun (WGS) entry which is preliminary data.</text>
</comment>
<dbReference type="InterPro" id="IPR006665">
    <property type="entry name" value="OmpA-like"/>
</dbReference>
<evidence type="ECO:0000256" key="3">
    <source>
        <dbReference type="ARBA" id="ARBA00023237"/>
    </source>
</evidence>
<reference evidence="7 8" key="1">
    <citation type="submission" date="2019-02" db="EMBL/GenBank/DDBJ databases">
        <title>Arundinibacter roseus gen. nov., sp. nov., a new member of the family Cytophagaceae.</title>
        <authorList>
            <person name="Szuroczki S."/>
            <person name="Khayer B."/>
            <person name="Sproer C."/>
            <person name="Toumi M."/>
            <person name="Szabo A."/>
            <person name="Felfoldi T."/>
            <person name="Schumann P."/>
            <person name="Toth E."/>
        </authorList>
    </citation>
    <scope>NUCLEOTIDE SEQUENCE [LARGE SCALE GENOMIC DNA]</scope>
    <source>
        <strain evidence="7 8">DMA-k-7a</strain>
    </source>
</reference>
<accession>A0A4R4KG93</accession>
<dbReference type="SUPFAM" id="SSF103088">
    <property type="entry name" value="OmpA-like"/>
    <property type="match status" value="1"/>
</dbReference>
<dbReference type="RefSeq" id="WP_132116335.1">
    <property type="nucleotide sequence ID" value="NZ_SMJU01000004.1"/>
</dbReference>
<dbReference type="PANTHER" id="PTHR30329">
    <property type="entry name" value="STATOR ELEMENT OF FLAGELLAR MOTOR COMPLEX"/>
    <property type="match status" value="1"/>
</dbReference>
<evidence type="ECO:0000313" key="7">
    <source>
        <dbReference type="EMBL" id="TDB67064.1"/>
    </source>
</evidence>
<feature type="region of interest" description="Disordered" evidence="5">
    <location>
        <begin position="185"/>
        <end position="204"/>
    </location>
</feature>
<dbReference type="Pfam" id="PF00691">
    <property type="entry name" value="OmpA"/>
    <property type="match status" value="1"/>
</dbReference>
<evidence type="ECO:0000313" key="8">
    <source>
        <dbReference type="Proteomes" id="UP000295706"/>
    </source>
</evidence>
<dbReference type="PROSITE" id="PS51257">
    <property type="entry name" value="PROKAR_LIPOPROTEIN"/>
    <property type="match status" value="1"/>
</dbReference>
<keyword evidence="3" id="KW-0998">Cell outer membrane</keyword>
<dbReference type="CDD" id="cd07185">
    <property type="entry name" value="OmpA_C-like"/>
    <property type="match status" value="1"/>
</dbReference>
<evidence type="ECO:0000259" key="6">
    <source>
        <dbReference type="PROSITE" id="PS51123"/>
    </source>
</evidence>
<dbReference type="InterPro" id="IPR039567">
    <property type="entry name" value="Gly-zipper"/>
</dbReference>
<dbReference type="OrthoDB" id="9782229at2"/>
<name>A0A4R4KG93_9BACT</name>
<comment type="subcellular location">
    <subcellularLocation>
        <location evidence="1">Cell outer membrane</location>
    </subcellularLocation>
</comment>
<evidence type="ECO:0000256" key="4">
    <source>
        <dbReference type="PROSITE-ProRule" id="PRU00473"/>
    </source>
</evidence>
<dbReference type="Proteomes" id="UP000295706">
    <property type="component" value="Unassembled WGS sequence"/>
</dbReference>
<dbReference type="PROSITE" id="PS51123">
    <property type="entry name" value="OMPA_2"/>
    <property type="match status" value="1"/>
</dbReference>
<sequence>MKKILIIAAAGLMLTVGISGCKNSKLSRQEKGAIIGVGSGAAAGAVIGRKSGNTAVGAIIGAAVGGTAGTLIGVYMDKQARELEQKVENAKVERIGEGIKMTFDSGLLFGFDSYDLTAETRTNLDNLAEVVKEYDDTDILIEGHTDDVGAEDYNRQLSERRAKAVADYLRDKKVTRSRLRTEGYGENQPIVSNDTKRGQDQNRRVEIVITASEKLKKNVKKEVSKEAAGR</sequence>
<dbReference type="InterPro" id="IPR050330">
    <property type="entry name" value="Bact_OuterMem_StrucFunc"/>
</dbReference>
<dbReference type="GO" id="GO:0009279">
    <property type="term" value="C:cell outer membrane"/>
    <property type="evidence" value="ECO:0007669"/>
    <property type="project" value="UniProtKB-SubCell"/>
</dbReference>
<keyword evidence="8" id="KW-1185">Reference proteome</keyword>
<evidence type="ECO:0000256" key="2">
    <source>
        <dbReference type="ARBA" id="ARBA00023136"/>
    </source>
</evidence>
<dbReference type="AlphaFoldDB" id="A0A4R4KG93"/>
<dbReference type="EMBL" id="SMJU01000004">
    <property type="protein sequence ID" value="TDB67064.1"/>
    <property type="molecule type" value="Genomic_DNA"/>
</dbReference>
<feature type="compositionally biased region" description="Basic and acidic residues" evidence="5">
    <location>
        <begin position="194"/>
        <end position="204"/>
    </location>
</feature>
<proteinExistence type="predicted"/>
<dbReference type="InterPro" id="IPR036737">
    <property type="entry name" value="OmpA-like_sf"/>
</dbReference>
<dbReference type="Pfam" id="PF13488">
    <property type="entry name" value="Gly-zipper_Omp"/>
    <property type="match status" value="1"/>
</dbReference>
<evidence type="ECO:0000256" key="5">
    <source>
        <dbReference type="SAM" id="MobiDB-lite"/>
    </source>
</evidence>
<dbReference type="InterPro" id="IPR006664">
    <property type="entry name" value="OMP_bac"/>
</dbReference>
<feature type="domain" description="OmpA-like" evidence="6">
    <location>
        <begin position="97"/>
        <end position="213"/>
    </location>
</feature>
<organism evidence="7 8">
    <name type="scientific">Arundinibacter roseus</name>
    <dbReference type="NCBI Taxonomy" id="2070510"/>
    <lineage>
        <taxon>Bacteria</taxon>
        <taxon>Pseudomonadati</taxon>
        <taxon>Bacteroidota</taxon>
        <taxon>Cytophagia</taxon>
        <taxon>Cytophagales</taxon>
        <taxon>Spirosomataceae</taxon>
        <taxon>Arundinibacter</taxon>
    </lineage>
</organism>
<dbReference type="Gene3D" id="3.30.1330.60">
    <property type="entry name" value="OmpA-like domain"/>
    <property type="match status" value="1"/>
</dbReference>
<keyword evidence="2 4" id="KW-0472">Membrane</keyword>
<dbReference type="PRINTS" id="PR01021">
    <property type="entry name" value="OMPADOMAIN"/>
</dbReference>
<evidence type="ECO:0000256" key="1">
    <source>
        <dbReference type="ARBA" id="ARBA00004442"/>
    </source>
</evidence>
<protein>
    <submittedName>
        <fullName evidence="7">OmpA family protein</fullName>
    </submittedName>
</protein>